<evidence type="ECO:0000256" key="1">
    <source>
        <dbReference type="PROSITE-ProRule" id="PRU00042"/>
    </source>
</evidence>
<evidence type="ECO:0000313" key="3">
    <source>
        <dbReference type="EMBL" id="CDW81461.1"/>
    </source>
</evidence>
<dbReference type="AlphaFoldDB" id="A0A078AHU3"/>
<name>A0A078AHU3_STYLE</name>
<gene>
    <name evidence="3" type="primary">Contig7046.g7540</name>
    <name evidence="3" type="ORF">STYLEM_10478</name>
</gene>
<sequence length="464" mass="54986">MLALDTLNQTEDLKCYESIFYQRLNGQQNQQHLRFSNNETIRQQQDGLKLIKIFDIDKIKKYNQIYCEHSTDASGDENLENSPYYYQSQLNTINTKDTTQKIQDFNNSINLSDPNLSTQYEGITKQTKQISGDIHEMNKMVEQQRNQSHSCITQLQYQQIMQKNDENNHRQKNHQQILISNFDSFATFINTHYVDSVLQGISPSNNQQQYIKEQAYYQNEEFQPNPNFFLYPEKCNNTTKTEFDIETNIYIHQLTKKLNSVYDDVNVVVNVEEDQLKKDIQNYDSKVIINLKQCQNSSQLDGENLQQDIFVQEMEIHHDHKIEEQFIQPSLVSGISLEDTILRPIKRIIKKKRTTRQSIYISHYKNKRKNFNCRYCERSFTQATALGGHMSKAHPRMSDHYMYKQEIRQSRESDRELLTRAKDIYYGLYNDDKITNRSKINYIKQLLQQGLNLEEIIAKLQNLQ</sequence>
<evidence type="ECO:0000259" key="2">
    <source>
        <dbReference type="PROSITE" id="PS50157"/>
    </source>
</evidence>
<reference evidence="3 4" key="1">
    <citation type="submission" date="2014-06" db="EMBL/GenBank/DDBJ databases">
        <authorList>
            <person name="Swart Estienne"/>
        </authorList>
    </citation>
    <scope>NUCLEOTIDE SEQUENCE [LARGE SCALE GENOMIC DNA]</scope>
    <source>
        <strain evidence="3 4">130c</strain>
    </source>
</reference>
<keyword evidence="1" id="KW-0479">Metal-binding</keyword>
<organism evidence="3 4">
    <name type="scientific">Stylonychia lemnae</name>
    <name type="common">Ciliate</name>
    <dbReference type="NCBI Taxonomy" id="5949"/>
    <lineage>
        <taxon>Eukaryota</taxon>
        <taxon>Sar</taxon>
        <taxon>Alveolata</taxon>
        <taxon>Ciliophora</taxon>
        <taxon>Intramacronucleata</taxon>
        <taxon>Spirotrichea</taxon>
        <taxon>Stichotrichia</taxon>
        <taxon>Sporadotrichida</taxon>
        <taxon>Oxytrichidae</taxon>
        <taxon>Stylonychinae</taxon>
        <taxon>Stylonychia</taxon>
    </lineage>
</organism>
<dbReference type="EMBL" id="CCKQ01009972">
    <property type="protein sequence ID" value="CDW81461.1"/>
    <property type="molecule type" value="Genomic_DNA"/>
</dbReference>
<dbReference type="InParanoid" id="A0A078AHU3"/>
<dbReference type="PROSITE" id="PS50157">
    <property type="entry name" value="ZINC_FINGER_C2H2_2"/>
    <property type="match status" value="1"/>
</dbReference>
<dbReference type="GO" id="GO:0008270">
    <property type="term" value="F:zinc ion binding"/>
    <property type="evidence" value="ECO:0007669"/>
    <property type="project" value="UniProtKB-KW"/>
</dbReference>
<accession>A0A078AHU3</accession>
<proteinExistence type="predicted"/>
<dbReference type="InterPro" id="IPR013087">
    <property type="entry name" value="Znf_C2H2_type"/>
</dbReference>
<protein>
    <recommendedName>
        <fullName evidence="2">C2H2-type domain-containing protein</fullName>
    </recommendedName>
</protein>
<evidence type="ECO:0000313" key="4">
    <source>
        <dbReference type="Proteomes" id="UP000039865"/>
    </source>
</evidence>
<dbReference type="PROSITE" id="PS00028">
    <property type="entry name" value="ZINC_FINGER_C2H2_1"/>
    <property type="match status" value="1"/>
</dbReference>
<dbReference type="Proteomes" id="UP000039865">
    <property type="component" value="Unassembled WGS sequence"/>
</dbReference>
<keyword evidence="1" id="KW-0862">Zinc</keyword>
<feature type="domain" description="C2H2-type" evidence="2">
    <location>
        <begin position="371"/>
        <end position="394"/>
    </location>
</feature>
<keyword evidence="4" id="KW-1185">Reference proteome</keyword>
<keyword evidence="1" id="KW-0863">Zinc-finger</keyword>